<protein>
    <submittedName>
        <fullName evidence="2">Uncharacterized protein</fullName>
    </submittedName>
</protein>
<name>A0A0G1MWB2_9BACT</name>
<proteinExistence type="predicted"/>
<gene>
    <name evidence="2" type="ORF">UW84_C0042G0005</name>
</gene>
<organism evidence="2 3">
    <name type="scientific">Candidatus Collierbacteria bacterium GW2011_GWA2_44_99</name>
    <dbReference type="NCBI Taxonomy" id="1618380"/>
    <lineage>
        <taxon>Bacteria</taxon>
        <taxon>Candidatus Collieribacteriota</taxon>
    </lineage>
</organism>
<dbReference type="AlphaFoldDB" id="A0A0G1MWB2"/>
<evidence type="ECO:0000313" key="3">
    <source>
        <dbReference type="Proteomes" id="UP000034797"/>
    </source>
</evidence>
<reference evidence="2 3" key="1">
    <citation type="journal article" date="2015" name="Nature">
        <title>rRNA introns, odd ribosomes, and small enigmatic genomes across a large radiation of phyla.</title>
        <authorList>
            <person name="Brown C.T."/>
            <person name="Hug L.A."/>
            <person name="Thomas B.C."/>
            <person name="Sharon I."/>
            <person name="Castelle C.J."/>
            <person name="Singh A."/>
            <person name="Wilkins M.J."/>
            <person name="Williams K.H."/>
            <person name="Banfield J.F."/>
        </authorList>
    </citation>
    <scope>NUCLEOTIDE SEQUENCE [LARGE SCALE GENOMIC DNA]</scope>
</reference>
<comment type="caution">
    <text evidence="2">The sequence shown here is derived from an EMBL/GenBank/DDBJ whole genome shotgun (WGS) entry which is preliminary data.</text>
</comment>
<feature type="transmembrane region" description="Helical" evidence="1">
    <location>
        <begin position="33"/>
        <end position="58"/>
    </location>
</feature>
<dbReference type="Proteomes" id="UP000034797">
    <property type="component" value="Unassembled WGS sequence"/>
</dbReference>
<feature type="transmembrane region" description="Helical" evidence="1">
    <location>
        <begin position="64"/>
        <end position="83"/>
    </location>
</feature>
<evidence type="ECO:0000313" key="2">
    <source>
        <dbReference type="EMBL" id="KKT85077.1"/>
    </source>
</evidence>
<dbReference type="EMBL" id="LCJW01000042">
    <property type="protein sequence ID" value="KKT85077.1"/>
    <property type="molecule type" value="Genomic_DNA"/>
</dbReference>
<accession>A0A0G1MWB2</accession>
<keyword evidence="1" id="KW-0812">Transmembrane</keyword>
<keyword evidence="1" id="KW-1133">Transmembrane helix</keyword>
<sequence length="93" mass="10727">MKNRFYGALYVLLGRDKETLEDRAFRHERERGLLSLALYAFAGICVALALSIIVTGTIVWLPQILLYSIIAEILILFLYNAFFKWHQNKYGGD</sequence>
<keyword evidence="1" id="KW-0472">Membrane</keyword>
<evidence type="ECO:0000256" key="1">
    <source>
        <dbReference type="SAM" id="Phobius"/>
    </source>
</evidence>